<dbReference type="CDD" id="cd10334">
    <property type="entry name" value="SLC6sbd_u1"/>
    <property type="match status" value="1"/>
</dbReference>
<dbReference type="SUPFAM" id="SSF161070">
    <property type="entry name" value="SNF-like"/>
    <property type="match status" value="1"/>
</dbReference>
<evidence type="ECO:0000256" key="2">
    <source>
        <dbReference type="ARBA" id="ARBA00022448"/>
    </source>
</evidence>
<feature type="transmembrane region" description="Helical" evidence="6">
    <location>
        <begin position="145"/>
        <end position="164"/>
    </location>
</feature>
<name>A0A926N5G9_9BACL</name>
<evidence type="ECO:0000256" key="6">
    <source>
        <dbReference type="SAM" id="Phobius"/>
    </source>
</evidence>
<feature type="transmembrane region" description="Helical" evidence="6">
    <location>
        <begin position="356"/>
        <end position="374"/>
    </location>
</feature>
<dbReference type="EMBL" id="JACXAH010000002">
    <property type="protein sequence ID" value="MBD1370856.1"/>
    <property type="molecule type" value="Genomic_DNA"/>
</dbReference>
<feature type="transmembrane region" description="Helical" evidence="6">
    <location>
        <begin position="428"/>
        <end position="450"/>
    </location>
</feature>
<organism evidence="7 8">
    <name type="scientific">Polycladospora coralii</name>
    <dbReference type="NCBI Taxonomy" id="2771432"/>
    <lineage>
        <taxon>Bacteria</taxon>
        <taxon>Bacillati</taxon>
        <taxon>Bacillota</taxon>
        <taxon>Bacilli</taxon>
        <taxon>Bacillales</taxon>
        <taxon>Thermoactinomycetaceae</taxon>
        <taxon>Polycladospora</taxon>
    </lineage>
</organism>
<reference evidence="7" key="1">
    <citation type="submission" date="2020-09" db="EMBL/GenBank/DDBJ databases">
        <title>A novel bacterium of genus Hazenella, isolated from South China Sea.</title>
        <authorList>
            <person name="Huang H."/>
            <person name="Mo K."/>
            <person name="Hu Y."/>
        </authorList>
    </citation>
    <scope>NUCLEOTIDE SEQUENCE</scope>
    <source>
        <strain evidence="7">IB182357</strain>
    </source>
</reference>
<dbReference type="InterPro" id="IPR037272">
    <property type="entry name" value="SNS_sf"/>
</dbReference>
<dbReference type="Proteomes" id="UP000661691">
    <property type="component" value="Unassembled WGS sequence"/>
</dbReference>
<comment type="subcellular location">
    <subcellularLocation>
        <location evidence="1">Membrane</location>
        <topology evidence="1">Multi-pass membrane protein</topology>
    </subcellularLocation>
</comment>
<feature type="transmembrane region" description="Helical" evidence="6">
    <location>
        <begin position="462"/>
        <end position="485"/>
    </location>
</feature>
<dbReference type="GO" id="GO:0016020">
    <property type="term" value="C:membrane"/>
    <property type="evidence" value="ECO:0007669"/>
    <property type="project" value="UniProtKB-SubCell"/>
</dbReference>
<evidence type="ECO:0000256" key="5">
    <source>
        <dbReference type="ARBA" id="ARBA00023136"/>
    </source>
</evidence>
<dbReference type="Pfam" id="PF00209">
    <property type="entry name" value="SNF"/>
    <property type="match status" value="2"/>
</dbReference>
<dbReference type="AlphaFoldDB" id="A0A926N5G9"/>
<sequence>MEQKEQWGSRSGFILAAVGSAIGLGNIWRYPYVVYENGGGAFLLPYLIALFTAAIPILLMEYAIGHKKRGSAPLSYKRLSDRFEWIGWWQVLVSFVIITYYMVIIGWAASYTYFSMGTQWGDDTQSFFLSQYLNVGEDFWSFGGIQWQILIPVILVWALVYWVLHRGVNRGIELASKILMPLLIVLLIIFTIRAITLPGAMDGLDVLFTPDFSKMLNTDVWFAAYGQVFFSLSLGAGIMITYSSYLKKKSDLANSGMIAGLANSGFEFLAAIAVFGALGFLAVQQNVAVTEVVSSGPMLAFVVFPNIINAFPSLNSLFGVLFFGTLVFAGFTSAVSLLEPGISAFKEKMNISRKAAVNWICGLGLLVSIAYTTRSGLSLLDIVDNFVNKFGILFSALVAMILIGWVGKQLNPLRDHINSVSDIQVGKWWIVMLKFISPLILSYILISGTISEINEPYGDGGYPISALSIFGYGLVIALIIGAFLLQMKKWPPIQSSDEKERHKHGA</sequence>
<feature type="transmembrane region" description="Helical" evidence="6">
    <location>
        <begin position="12"/>
        <end position="31"/>
    </location>
</feature>
<dbReference type="NCBIfam" id="NF037979">
    <property type="entry name" value="Na_transp"/>
    <property type="match status" value="1"/>
</dbReference>
<keyword evidence="8" id="KW-1185">Reference proteome</keyword>
<comment type="caution">
    <text evidence="7">The sequence shown here is derived from an EMBL/GenBank/DDBJ whole genome shotgun (WGS) entry which is preliminary data.</text>
</comment>
<dbReference type="PANTHER" id="PTHR42948">
    <property type="entry name" value="TRANSPORTER"/>
    <property type="match status" value="1"/>
</dbReference>
<dbReference type="PANTHER" id="PTHR42948:SF1">
    <property type="entry name" value="TRANSPORTER"/>
    <property type="match status" value="1"/>
</dbReference>
<evidence type="ECO:0000256" key="4">
    <source>
        <dbReference type="ARBA" id="ARBA00022989"/>
    </source>
</evidence>
<dbReference type="RefSeq" id="WP_191139236.1">
    <property type="nucleotide sequence ID" value="NZ_JACXAG020000002.1"/>
</dbReference>
<feature type="transmembrane region" description="Helical" evidence="6">
    <location>
        <begin position="266"/>
        <end position="287"/>
    </location>
</feature>
<keyword evidence="4 6" id="KW-1133">Transmembrane helix</keyword>
<dbReference type="InterPro" id="IPR000175">
    <property type="entry name" value="Na/ntran_symport"/>
</dbReference>
<gene>
    <name evidence="7" type="ORF">IC620_00580</name>
</gene>
<evidence type="ECO:0000313" key="8">
    <source>
        <dbReference type="Proteomes" id="UP000661691"/>
    </source>
</evidence>
<dbReference type="PROSITE" id="PS50267">
    <property type="entry name" value="NA_NEUROTRAN_SYMP_3"/>
    <property type="match status" value="1"/>
</dbReference>
<keyword evidence="3 6" id="KW-0812">Transmembrane</keyword>
<protein>
    <submittedName>
        <fullName evidence="7">Sodium-dependent transporter</fullName>
    </submittedName>
</protein>
<evidence type="ECO:0000313" key="7">
    <source>
        <dbReference type="EMBL" id="MBD1370856.1"/>
    </source>
</evidence>
<feature type="transmembrane region" description="Helical" evidence="6">
    <location>
        <begin position="43"/>
        <end position="64"/>
    </location>
</feature>
<evidence type="ECO:0000256" key="1">
    <source>
        <dbReference type="ARBA" id="ARBA00004141"/>
    </source>
</evidence>
<feature type="transmembrane region" description="Helical" evidence="6">
    <location>
        <begin position="386"/>
        <end position="407"/>
    </location>
</feature>
<proteinExistence type="predicted"/>
<dbReference type="PRINTS" id="PR00176">
    <property type="entry name" value="NANEUSMPORT"/>
</dbReference>
<keyword evidence="5 6" id="KW-0472">Membrane</keyword>
<feature type="transmembrane region" description="Helical" evidence="6">
    <location>
        <begin position="85"/>
        <end position="109"/>
    </location>
</feature>
<accession>A0A926N5G9</accession>
<keyword evidence="2" id="KW-0813">Transport</keyword>
<feature type="transmembrane region" description="Helical" evidence="6">
    <location>
        <begin position="307"/>
        <end position="335"/>
    </location>
</feature>
<feature type="transmembrane region" description="Helical" evidence="6">
    <location>
        <begin position="176"/>
        <end position="200"/>
    </location>
</feature>
<evidence type="ECO:0000256" key="3">
    <source>
        <dbReference type="ARBA" id="ARBA00022692"/>
    </source>
</evidence>
<feature type="transmembrane region" description="Helical" evidence="6">
    <location>
        <begin position="220"/>
        <end position="245"/>
    </location>
</feature>